<dbReference type="InterPro" id="IPR000600">
    <property type="entry name" value="ROK"/>
</dbReference>
<comment type="similarity">
    <text evidence="2">Belongs to the ROK (NagC/XylR) family.</text>
</comment>
<comment type="caution">
    <text evidence="4">The sequence shown here is derived from an EMBL/GenBank/DDBJ whole genome shotgun (WGS) entry which is preliminary data.</text>
</comment>
<dbReference type="InterPro" id="IPR049874">
    <property type="entry name" value="ROK_cs"/>
</dbReference>
<accession>A0A0R2I1A8</accession>
<name>A0A0R2I1A8_9LACO</name>
<sequence length="392" mass="44498">MVSSRNLSRVTNRQLIIQQLFNHSQTSRVELARILKLNKSTVSSIYNELNKSGLIKSLGLGESTNSGGRRPHLITLNKQYGWVACFDIGGYGLRSLVTYLNGEMIQVAEKSLDTINVRELLKEIDRMMENFLASDDTDHGLLGIGFSVHGVVYENKIQSTPFFDFKSIDLQKYFEDRYHVPVILENEANAVAVFEHDFGRENNVDDLITISIHAGLGVGIIVDGDLYRGYRGQAGEIGRQLVHRRGDTTASLVKVESLCSEKAILDRFRQIKHRPNYQLKQLYLLYQRGDTDTVNLIDNAITVLTTTIYNAVVSYGPQVVYLNSPLMESIPDIFRKVHHRLIDLNMNVPIYEIRGSRYPSLLGTSSLIIHHVLGMENYSLKFKWPKEVNHID</sequence>
<keyword evidence="3" id="KW-0119">Carbohydrate metabolism</keyword>
<evidence type="ECO:0000256" key="2">
    <source>
        <dbReference type="ARBA" id="ARBA00006479"/>
    </source>
</evidence>
<dbReference type="EMBL" id="JQBW01000006">
    <property type="protein sequence ID" value="KRN58969.1"/>
    <property type="molecule type" value="Genomic_DNA"/>
</dbReference>
<dbReference type="PANTHER" id="PTHR18964">
    <property type="entry name" value="ROK (REPRESSOR, ORF, KINASE) FAMILY"/>
    <property type="match status" value="1"/>
</dbReference>
<dbReference type="SUPFAM" id="SSF46785">
    <property type="entry name" value="Winged helix' DNA-binding domain"/>
    <property type="match status" value="1"/>
</dbReference>
<protein>
    <submittedName>
        <fullName evidence="4">ROK family protein</fullName>
    </submittedName>
</protein>
<gene>
    <name evidence="4" type="ORF">IV45_GL000001</name>
</gene>
<comment type="function">
    <text evidence="1">Transcriptional repressor of xylose-utilizing enzymes.</text>
</comment>
<dbReference type="PROSITE" id="PS01125">
    <property type="entry name" value="ROK"/>
    <property type="match status" value="1"/>
</dbReference>
<dbReference type="InterPro" id="IPR036388">
    <property type="entry name" value="WH-like_DNA-bd_sf"/>
</dbReference>
<dbReference type="Pfam" id="PF00480">
    <property type="entry name" value="ROK"/>
    <property type="match status" value="1"/>
</dbReference>
<evidence type="ECO:0000256" key="1">
    <source>
        <dbReference type="ARBA" id="ARBA00002486"/>
    </source>
</evidence>
<dbReference type="InterPro" id="IPR036390">
    <property type="entry name" value="WH_DNA-bd_sf"/>
</dbReference>
<evidence type="ECO:0000256" key="3">
    <source>
        <dbReference type="ARBA" id="ARBA00022629"/>
    </source>
</evidence>
<dbReference type="SUPFAM" id="SSF53067">
    <property type="entry name" value="Actin-like ATPase domain"/>
    <property type="match status" value="1"/>
</dbReference>
<dbReference type="STRING" id="396268.IV45_GL000001"/>
<organism evidence="4 5">
    <name type="scientific">Limosilactobacillus secaliphilus</name>
    <dbReference type="NCBI Taxonomy" id="396268"/>
    <lineage>
        <taxon>Bacteria</taxon>
        <taxon>Bacillati</taxon>
        <taxon>Bacillota</taxon>
        <taxon>Bacilli</taxon>
        <taxon>Lactobacillales</taxon>
        <taxon>Lactobacillaceae</taxon>
        <taxon>Limosilactobacillus</taxon>
    </lineage>
</organism>
<dbReference type="Proteomes" id="UP000050934">
    <property type="component" value="Unassembled WGS sequence"/>
</dbReference>
<evidence type="ECO:0000313" key="4">
    <source>
        <dbReference type="EMBL" id="KRN58969.1"/>
    </source>
</evidence>
<keyword evidence="5" id="KW-1185">Reference proteome</keyword>
<dbReference type="Gene3D" id="1.10.10.10">
    <property type="entry name" value="Winged helix-like DNA-binding domain superfamily/Winged helix DNA-binding domain"/>
    <property type="match status" value="1"/>
</dbReference>
<dbReference type="Pfam" id="PF13412">
    <property type="entry name" value="HTH_24"/>
    <property type="match status" value="1"/>
</dbReference>
<dbReference type="RefSeq" id="WP_057740179.1">
    <property type="nucleotide sequence ID" value="NZ_JQBW01000006.1"/>
</dbReference>
<keyword evidence="3" id="KW-0859">Xylose metabolism</keyword>
<dbReference type="Gene3D" id="3.30.420.40">
    <property type="match status" value="2"/>
</dbReference>
<dbReference type="PATRIC" id="fig|396268.3.peg.2"/>
<dbReference type="PANTHER" id="PTHR18964:SF149">
    <property type="entry name" value="BIFUNCTIONAL UDP-N-ACETYLGLUCOSAMINE 2-EPIMERASE_N-ACETYLMANNOSAMINE KINASE"/>
    <property type="match status" value="1"/>
</dbReference>
<evidence type="ECO:0000313" key="5">
    <source>
        <dbReference type="Proteomes" id="UP000050934"/>
    </source>
</evidence>
<dbReference type="InterPro" id="IPR043129">
    <property type="entry name" value="ATPase_NBD"/>
</dbReference>
<dbReference type="OrthoDB" id="9796533at2"/>
<proteinExistence type="inferred from homology"/>
<dbReference type="AlphaFoldDB" id="A0A0R2I1A8"/>
<reference evidence="4 5" key="1">
    <citation type="journal article" date="2015" name="Genome Announc.">
        <title>Expanding the biotechnology potential of lactobacilli through comparative genomics of 213 strains and associated genera.</title>
        <authorList>
            <person name="Sun Z."/>
            <person name="Harris H.M."/>
            <person name="McCann A."/>
            <person name="Guo C."/>
            <person name="Argimon S."/>
            <person name="Zhang W."/>
            <person name="Yang X."/>
            <person name="Jeffery I.B."/>
            <person name="Cooney J.C."/>
            <person name="Kagawa T.F."/>
            <person name="Liu W."/>
            <person name="Song Y."/>
            <person name="Salvetti E."/>
            <person name="Wrobel A."/>
            <person name="Rasinkangas P."/>
            <person name="Parkhill J."/>
            <person name="Rea M.C."/>
            <person name="O'Sullivan O."/>
            <person name="Ritari J."/>
            <person name="Douillard F.P."/>
            <person name="Paul Ross R."/>
            <person name="Yang R."/>
            <person name="Briner A.E."/>
            <person name="Felis G.E."/>
            <person name="de Vos W.M."/>
            <person name="Barrangou R."/>
            <person name="Klaenhammer T.R."/>
            <person name="Caufield P.W."/>
            <person name="Cui Y."/>
            <person name="Zhang H."/>
            <person name="O'Toole P.W."/>
        </authorList>
    </citation>
    <scope>NUCLEOTIDE SEQUENCE [LARGE SCALE GENOMIC DNA]</scope>
    <source>
        <strain evidence="4 5">DSM 17896</strain>
    </source>
</reference>
<dbReference type="GO" id="GO:0042732">
    <property type="term" value="P:D-xylose metabolic process"/>
    <property type="evidence" value="ECO:0007669"/>
    <property type="project" value="UniProtKB-KW"/>
</dbReference>